<gene>
    <name evidence="1" type="ORF">METZ01_LOCUS168283</name>
</gene>
<feature type="non-terminal residue" evidence="1">
    <location>
        <position position="1"/>
    </location>
</feature>
<dbReference type="EMBL" id="UINC01030665">
    <property type="protein sequence ID" value="SVB15429.1"/>
    <property type="molecule type" value="Genomic_DNA"/>
</dbReference>
<name>A0A382BP87_9ZZZZ</name>
<evidence type="ECO:0000313" key="1">
    <source>
        <dbReference type="EMBL" id="SVB15429.1"/>
    </source>
</evidence>
<proteinExistence type="predicted"/>
<reference evidence="1" key="1">
    <citation type="submission" date="2018-05" db="EMBL/GenBank/DDBJ databases">
        <authorList>
            <person name="Lanie J.A."/>
            <person name="Ng W.-L."/>
            <person name="Kazmierczak K.M."/>
            <person name="Andrzejewski T.M."/>
            <person name="Davidsen T.M."/>
            <person name="Wayne K.J."/>
            <person name="Tettelin H."/>
            <person name="Glass J.I."/>
            <person name="Rusch D."/>
            <person name="Podicherti R."/>
            <person name="Tsui H.-C.T."/>
            <person name="Winkler M.E."/>
        </authorList>
    </citation>
    <scope>NUCLEOTIDE SEQUENCE</scope>
</reference>
<protein>
    <submittedName>
        <fullName evidence="1">Uncharacterized protein</fullName>
    </submittedName>
</protein>
<dbReference type="Gene3D" id="2.40.300.10">
    <property type="entry name" value="Head decoration protein D"/>
    <property type="match status" value="1"/>
</dbReference>
<sequence length="183" mass="19118">FSAAGEIALVADGAKVVIATATGFEPSLDDTYIIGSATKRYNTIYSTIFNGTATQAQYADLAENYTADAVYEPGTVVVFGGDEEVTVTKVRGDNRVAGIVSENPAYLMNSNQEGNNVTAIALQGRIKVKVIGMVRKGQMLVTSSTEGFASASTNPEIGTVIGKALETRTSGDQGIIEVVVGRV</sequence>
<organism evidence="1">
    <name type="scientific">marine metagenome</name>
    <dbReference type="NCBI Taxonomy" id="408172"/>
    <lineage>
        <taxon>unclassified sequences</taxon>
        <taxon>metagenomes</taxon>
        <taxon>ecological metagenomes</taxon>
    </lineage>
</organism>
<accession>A0A382BP87</accession>
<dbReference type="AlphaFoldDB" id="A0A382BP87"/>